<evidence type="ECO:0000259" key="1">
    <source>
        <dbReference type="Pfam" id="PF01476"/>
    </source>
</evidence>
<reference evidence="3" key="1">
    <citation type="submission" date="2016-10" db="EMBL/GenBank/DDBJ databases">
        <authorList>
            <person name="Varghese N."/>
        </authorList>
    </citation>
    <scope>NUCLEOTIDE SEQUENCE [LARGE SCALE GENOMIC DNA]</scope>
    <source>
        <strain evidence="3">DSM 24868</strain>
    </source>
</reference>
<evidence type="ECO:0000313" key="3">
    <source>
        <dbReference type="Proteomes" id="UP000183315"/>
    </source>
</evidence>
<dbReference type="RefSeq" id="WP_052405746.1">
    <property type="nucleotide sequence ID" value="NZ_BBLU01000006.1"/>
</dbReference>
<dbReference type="EMBL" id="FNZI01000004">
    <property type="protein sequence ID" value="SEJ47409.1"/>
    <property type="molecule type" value="Genomic_DNA"/>
</dbReference>
<name>A0A1H6Z1N3_9MICO</name>
<dbReference type="Gene3D" id="3.10.350.10">
    <property type="entry name" value="LysM domain"/>
    <property type="match status" value="1"/>
</dbReference>
<protein>
    <submittedName>
        <fullName evidence="2">LysM domain-containing protein</fullName>
    </submittedName>
</protein>
<organism evidence="2 3">
    <name type="scientific">Demequina mangrovi</name>
    <dbReference type="NCBI Taxonomy" id="1043493"/>
    <lineage>
        <taxon>Bacteria</taxon>
        <taxon>Bacillati</taxon>
        <taxon>Actinomycetota</taxon>
        <taxon>Actinomycetes</taxon>
        <taxon>Micrococcales</taxon>
        <taxon>Demequinaceae</taxon>
        <taxon>Demequina</taxon>
    </lineage>
</organism>
<dbReference type="InterPro" id="IPR036779">
    <property type="entry name" value="LysM_dom_sf"/>
</dbReference>
<dbReference type="OrthoDB" id="5084290at2"/>
<accession>A0A1H6Z1N3</accession>
<dbReference type="Pfam" id="PF01476">
    <property type="entry name" value="LysM"/>
    <property type="match status" value="1"/>
</dbReference>
<sequence length="104" mass="10679">MGIYAPQTAEARARRTRTGRAGAIALLLAAAAIIGPQAFASDGPGEPVAVNSYMVAAGETLWDIAASLTPDGDDVRDTIAQIQHLNAMSGTSLAAGEQIYLPVQ</sequence>
<dbReference type="CDD" id="cd00118">
    <property type="entry name" value="LysM"/>
    <property type="match status" value="1"/>
</dbReference>
<gene>
    <name evidence="2" type="ORF">SAMN05421637_1921</name>
</gene>
<dbReference type="eggNOG" id="COG1388">
    <property type="taxonomic scope" value="Bacteria"/>
</dbReference>
<dbReference type="STRING" id="1043493.SAMN05421637_1921"/>
<evidence type="ECO:0000313" key="2">
    <source>
        <dbReference type="EMBL" id="SEJ47409.1"/>
    </source>
</evidence>
<keyword evidence="3" id="KW-1185">Reference proteome</keyword>
<dbReference type="SUPFAM" id="SSF54106">
    <property type="entry name" value="LysM domain"/>
    <property type="match status" value="1"/>
</dbReference>
<dbReference type="InterPro" id="IPR018392">
    <property type="entry name" value="LysM"/>
</dbReference>
<dbReference type="AlphaFoldDB" id="A0A1H6Z1N3"/>
<feature type="domain" description="LysM" evidence="1">
    <location>
        <begin position="53"/>
        <end position="102"/>
    </location>
</feature>
<dbReference type="Proteomes" id="UP000183315">
    <property type="component" value="Unassembled WGS sequence"/>
</dbReference>
<proteinExistence type="predicted"/>